<reference evidence="4" key="1">
    <citation type="submission" date="2016-06" db="UniProtKB">
        <authorList>
            <consortium name="WormBaseParasite"/>
        </authorList>
    </citation>
    <scope>IDENTIFICATION</scope>
</reference>
<dbReference type="OrthoDB" id="10060824at2759"/>
<dbReference type="AlphaFoldDB" id="A0A183BAK6"/>
<dbReference type="EMBL" id="UZAN01063540">
    <property type="protein sequence ID" value="VDP93513.1"/>
    <property type="molecule type" value="Genomic_DNA"/>
</dbReference>
<evidence type="ECO:0000256" key="1">
    <source>
        <dbReference type="SAM" id="MobiDB-lite"/>
    </source>
</evidence>
<dbReference type="WBParaSite" id="ECPE_0001628401-mRNA-1">
    <property type="protein sequence ID" value="ECPE_0001628401-mRNA-1"/>
    <property type="gene ID" value="ECPE_0001628401"/>
</dbReference>
<gene>
    <name evidence="2" type="ORF">ECPE_LOCUS16241</name>
</gene>
<accession>A0A183BAK6</accession>
<organism evidence="4">
    <name type="scientific">Echinostoma caproni</name>
    <dbReference type="NCBI Taxonomy" id="27848"/>
    <lineage>
        <taxon>Eukaryota</taxon>
        <taxon>Metazoa</taxon>
        <taxon>Spiralia</taxon>
        <taxon>Lophotrochozoa</taxon>
        <taxon>Platyhelminthes</taxon>
        <taxon>Trematoda</taxon>
        <taxon>Digenea</taxon>
        <taxon>Plagiorchiida</taxon>
        <taxon>Echinostomata</taxon>
        <taxon>Echinostomatoidea</taxon>
        <taxon>Echinostomatidae</taxon>
        <taxon>Echinostoma</taxon>
    </lineage>
</organism>
<feature type="region of interest" description="Disordered" evidence="1">
    <location>
        <begin position="135"/>
        <end position="155"/>
    </location>
</feature>
<keyword evidence="3" id="KW-1185">Reference proteome</keyword>
<evidence type="ECO:0000313" key="3">
    <source>
        <dbReference type="Proteomes" id="UP000272942"/>
    </source>
</evidence>
<proteinExistence type="predicted"/>
<evidence type="ECO:0000313" key="2">
    <source>
        <dbReference type="EMBL" id="VDP93513.1"/>
    </source>
</evidence>
<dbReference type="Proteomes" id="UP000272942">
    <property type="component" value="Unassembled WGS sequence"/>
</dbReference>
<evidence type="ECO:0000313" key="4">
    <source>
        <dbReference type="WBParaSite" id="ECPE_0001628401-mRNA-1"/>
    </source>
</evidence>
<sequence length="205" mass="22593">MSQAELTLSNLVDGSAHTFVLHGTGLKPVSLGLIKLSCQIGGCNPERGDRGDLMDQAEQFHPFTIPVPNHTSKKQCYRLETDQLADHISWSSPTRPHAELFEVLPGRTDECQLYFRVTRRGLFKGILAFVSGDPESISSTDVSSSSESPQSASISVVEHAGIQPTTQQASDLAKLNAEKTNQMDSIYRVWYELEMFVKPGQSVKK</sequence>
<name>A0A183BAK6_9TREM</name>
<reference evidence="2 3" key="2">
    <citation type="submission" date="2018-11" db="EMBL/GenBank/DDBJ databases">
        <authorList>
            <consortium name="Pathogen Informatics"/>
        </authorList>
    </citation>
    <scope>NUCLEOTIDE SEQUENCE [LARGE SCALE GENOMIC DNA]</scope>
    <source>
        <strain evidence="2 3">Egypt</strain>
    </source>
</reference>
<protein>
    <submittedName>
        <fullName evidence="4">Laminin IV type A domain-containing protein</fullName>
    </submittedName>
</protein>